<dbReference type="GO" id="GO:0003723">
    <property type="term" value="F:RNA binding"/>
    <property type="evidence" value="ECO:0007669"/>
    <property type="project" value="UniProtKB-UniRule"/>
</dbReference>
<evidence type="ECO:0000256" key="8">
    <source>
        <dbReference type="ARBA" id="ARBA00023163"/>
    </source>
</evidence>
<name>A0AAX2JEH6_9FUSO</name>
<comment type="similarity">
    <text evidence="9 11">Belongs to the Rho family.</text>
</comment>
<evidence type="ECO:0000313" key="14">
    <source>
        <dbReference type="Proteomes" id="UP000249008"/>
    </source>
</evidence>
<organism evidence="13 14">
    <name type="scientific">Fusobacterium ulcerans</name>
    <dbReference type="NCBI Taxonomy" id="861"/>
    <lineage>
        <taxon>Bacteria</taxon>
        <taxon>Fusobacteriati</taxon>
        <taxon>Fusobacteriota</taxon>
        <taxon>Fusobacteriia</taxon>
        <taxon>Fusobacteriales</taxon>
        <taxon>Fusobacteriaceae</taxon>
        <taxon>Fusobacterium</taxon>
    </lineage>
</organism>
<dbReference type="InterPro" id="IPR011113">
    <property type="entry name" value="Rho_RNA-bd"/>
</dbReference>
<dbReference type="GO" id="GO:0005524">
    <property type="term" value="F:ATP binding"/>
    <property type="evidence" value="ECO:0007669"/>
    <property type="project" value="UniProtKB-UniRule"/>
</dbReference>
<comment type="caution">
    <text evidence="9">Lacks conserved residue(s) required for the propagation of feature annotation.</text>
</comment>
<comment type="subunit">
    <text evidence="9">Homohexamer. The homohexamer assembles into an open ring structure.</text>
</comment>
<dbReference type="GeneID" id="78453886"/>
<dbReference type="KEGG" id="ful:C4N20_03625"/>
<evidence type="ECO:0000256" key="5">
    <source>
        <dbReference type="ARBA" id="ARBA00022840"/>
    </source>
</evidence>
<evidence type="ECO:0000256" key="11">
    <source>
        <dbReference type="PROSITE-ProRule" id="PRU01203"/>
    </source>
</evidence>
<dbReference type="Proteomes" id="UP000249008">
    <property type="component" value="Chromosome 1"/>
</dbReference>
<dbReference type="SMART" id="SM00382">
    <property type="entry name" value="AAA"/>
    <property type="match status" value="1"/>
</dbReference>
<evidence type="ECO:0000256" key="9">
    <source>
        <dbReference type="HAMAP-Rule" id="MF_01884"/>
    </source>
</evidence>
<keyword evidence="1 9" id="KW-0806">Transcription termination</keyword>
<feature type="domain" description="Rho RNA-BD" evidence="12">
    <location>
        <begin position="46"/>
        <end position="116"/>
    </location>
</feature>
<evidence type="ECO:0000256" key="10">
    <source>
        <dbReference type="NCBIfam" id="TIGR00767"/>
    </source>
</evidence>
<dbReference type="NCBIfam" id="TIGR00767">
    <property type="entry name" value="rho"/>
    <property type="match status" value="1"/>
</dbReference>
<dbReference type="InterPro" id="IPR004665">
    <property type="entry name" value="Term_rho"/>
</dbReference>
<dbReference type="InterPro" id="IPR012340">
    <property type="entry name" value="NA-bd_OB-fold"/>
</dbReference>
<keyword evidence="5 9" id="KW-0067">ATP-binding</keyword>
<dbReference type="Gene3D" id="3.40.50.300">
    <property type="entry name" value="P-loop containing nucleotide triphosphate hydrolases"/>
    <property type="match status" value="1"/>
</dbReference>
<feature type="binding site" evidence="9">
    <location>
        <position position="202"/>
    </location>
    <ligand>
        <name>ATP</name>
        <dbReference type="ChEBI" id="CHEBI:30616"/>
    </ligand>
</feature>
<dbReference type="Pfam" id="PF00006">
    <property type="entry name" value="ATP-synt_ab"/>
    <property type="match status" value="1"/>
</dbReference>
<gene>
    <name evidence="9 13" type="primary">rho</name>
    <name evidence="13" type="ORF">NCTC12112_02608</name>
</gene>
<dbReference type="GO" id="GO:0008186">
    <property type="term" value="F:ATP-dependent activity, acting on RNA"/>
    <property type="evidence" value="ECO:0007669"/>
    <property type="project" value="UniProtKB-UniRule"/>
</dbReference>
<keyword evidence="7 9" id="KW-0805">Transcription regulation</keyword>
<protein>
    <recommendedName>
        <fullName evidence="9 10">Transcription termination factor Rho</fullName>
        <ecNumber evidence="9 10">3.6.4.-</ecNumber>
    </recommendedName>
    <alternativeName>
        <fullName evidence="9">ATP-dependent helicase Rho</fullName>
    </alternativeName>
</protein>
<keyword evidence="2 9" id="KW-0547">Nucleotide-binding</keyword>
<dbReference type="InterPro" id="IPR011129">
    <property type="entry name" value="CSD"/>
</dbReference>
<dbReference type="PANTHER" id="PTHR46425">
    <property type="entry name" value="TRANSCRIPTION TERMINATION FACTOR RHO"/>
    <property type="match status" value="1"/>
</dbReference>
<dbReference type="AlphaFoldDB" id="A0AAX2JEH6"/>
<accession>A0AAX2JEH6</accession>
<dbReference type="Gene3D" id="2.40.50.140">
    <property type="entry name" value="Nucleic acid-binding proteins"/>
    <property type="match status" value="1"/>
</dbReference>
<dbReference type="InterPro" id="IPR027417">
    <property type="entry name" value="P-loop_NTPase"/>
</dbReference>
<evidence type="ECO:0000256" key="7">
    <source>
        <dbReference type="ARBA" id="ARBA00023015"/>
    </source>
</evidence>
<dbReference type="PROSITE" id="PS51856">
    <property type="entry name" value="RHO_RNA_BD"/>
    <property type="match status" value="1"/>
</dbReference>
<sequence>MDKLDRFLLKELQEIAKQLGIEYKNGIKKSELKELIEKDIEEKEGLDIAWGSLEVLPDGYGFLRNTSVEKDVYVSASQVRKFKLRTEDIVVGEVREPSGDEKNYALRRVLLVNSGTLEAAESRVPFEDLVPAYPTERFILETDRKNVSGRIIDLVAPIGKGQRALIIAPPKAGKTMLISSIANSMIEQNKETEVWILLIDERPEEVTDIKESVIGAQVFASTFDEDPRNHIKVTEMILERAKRKVENGENIVILMDSLTRLARAYNIVIPSSGKLISGGIDPTALYYPKNFFGTARNIRGGGSLTIIATVLVDTGSKMDDIIYEEFKSTGNCDIHLDRNLAELRIFPAIDIQRSGTRKEELLIPKNELESIWSIRRYLAQYDRATASRKLIDTILNTESNKKLLEFYEKGEKRTKNEI</sequence>
<dbReference type="GO" id="GO:0016787">
    <property type="term" value="F:hydrolase activity"/>
    <property type="evidence" value="ECO:0007669"/>
    <property type="project" value="UniProtKB-KW"/>
</dbReference>
<dbReference type="RefSeq" id="WP_005980779.1">
    <property type="nucleotide sequence ID" value="NZ_BAABXY010000001.1"/>
</dbReference>
<dbReference type="PANTHER" id="PTHR46425:SF1">
    <property type="entry name" value="TRANSCRIPTION TERMINATION FACTOR RHO"/>
    <property type="match status" value="1"/>
</dbReference>
<dbReference type="InterPro" id="IPR041703">
    <property type="entry name" value="Rho_factor_ATP-bd"/>
</dbReference>
<keyword evidence="6 9" id="KW-0694">RNA-binding</keyword>
<evidence type="ECO:0000256" key="4">
    <source>
        <dbReference type="ARBA" id="ARBA00022806"/>
    </source>
</evidence>
<dbReference type="EC" id="3.6.4.-" evidence="9 10"/>
<dbReference type="HAMAP" id="MF_01884">
    <property type="entry name" value="Rho"/>
    <property type="match status" value="1"/>
</dbReference>
<dbReference type="NCBIfam" id="NF006886">
    <property type="entry name" value="PRK09376.1"/>
    <property type="match status" value="1"/>
</dbReference>
<feature type="binding site" evidence="9">
    <location>
        <begin position="171"/>
        <end position="176"/>
    </location>
    <ligand>
        <name>ATP</name>
        <dbReference type="ChEBI" id="CHEBI:30616"/>
    </ligand>
</feature>
<dbReference type="CDD" id="cd01128">
    <property type="entry name" value="rho_factor_C"/>
    <property type="match status" value="1"/>
</dbReference>
<evidence type="ECO:0000259" key="12">
    <source>
        <dbReference type="PROSITE" id="PS51856"/>
    </source>
</evidence>
<dbReference type="GO" id="GO:0006353">
    <property type="term" value="P:DNA-templated transcription termination"/>
    <property type="evidence" value="ECO:0007669"/>
    <property type="project" value="UniProtKB-UniRule"/>
</dbReference>
<evidence type="ECO:0000256" key="3">
    <source>
        <dbReference type="ARBA" id="ARBA00022801"/>
    </source>
</evidence>
<feature type="binding site" evidence="9">
    <location>
        <begin position="159"/>
        <end position="164"/>
    </location>
    <ligand>
        <name>ATP</name>
        <dbReference type="ChEBI" id="CHEBI:30616"/>
    </ligand>
</feature>
<keyword evidence="8 9" id="KW-0804">Transcription</keyword>
<keyword evidence="3 9" id="KW-0378">Hydrolase</keyword>
<keyword evidence="4 9" id="KW-0347">Helicase</keyword>
<dbReference type="GO" id="GO:0004386">
    <property type="term" value="F:helicase activity"/>
    <property type="evidence" value="ECO:0007669"/>
    <property type="project" value="UniProtKB-UniRule"/>
</dbReference>
<dbReference type="InterPro" id="IPR003593">
    <property type="entry name" value="AAA+_ATPase"/>
</dbReference>
<dbReference type="EMBL" id="LS483487">
    <property type="protein sequence ID" value="SQJ11158.1"/>
    <property type="molecule type" value="Genomic_DNA"/>
</dbReference>
<evidence type="ECO:0000256" key="2">
    <source>
        <dbReference type="ARBA" id="ARBA00022741"/>
    </source>
</evidence>
<evidence type="ECO:0000256" key="1">
    <source>
        <dbReference type="ARBA" id="ARBA00022472"/>
    </source>
</evidence>
<evidence type="ECO:0000256" key="6">
    <source>
        <dbReference type="ARBA" id="ARBA00022884"/>
    </source>
</evidence>
<dbReference type="SUPFAM" id="SSF52540">
    <property type="entry name" value="P-loop containing nucleoside triphosphate hydrolases"/>
    <property type="match status" value="1"/>
</dbReference>
<dbReference type="Pfam" id="PF07497">
    <property type="entry name" value="Rho_RNA_bind"/>
    <property type="match status" value="1"/>
</dbReference>
<comment type="function">
    <text evidence="9">Facilitates transcription termination by a mechanism that involves Rho binding to the nascent RNA, activation of Rho's RNA-dependent ATPase activity, and release of the mRNA from the DNA template.</text>
</comment>
<proteinExistence type="inferred from homology"/>
<reference evidence="13 14" key="1">
    <citation type="submission" date="2018-06" db="EMBL/GenBank/DDBJ databases">
        <authorList>
            <consortium name="Pathogen Informatics"/>
            <person name="Doyle S."/>
        </authorList>
    </citation>
    <scope>NUCLEOTIDE SEQUENCE [LARGE SCALE GENOMIC DNA]</scope>
    <source>
        <strain evidence="13 14">NCTC12112</strain>
    </source>
</reference>
<dbReference type="InterPro" id="IPR000194">
    <property type="entry name" value="ATPase_F1/V1/A1_a/bsu_nucl-bd"/>
</dbReference>
<dbReference type="SUPFAM" id="SSF50249">
    <property type="entry name" value="Nucleic acid-binding proteins"/>
    <property type="match status" value="1"/>
</dbReference>
<evidence type="ECO:0000313" key="13">
    <source>
        <dbReference type="EMBL" id="SQJ11158.1"/>
    </source>
</evidence>
<dbReference type="SMART" id="SM00357">
    <property type="entry name" value="CSP"/>
    <property type="match status" value="1"/>
</dbReference>